<protein>
    <submittedName>
        <fullName evidence="2">Putative acyl-thioesterase ii protein</fullName>
    </submittedName>
</protein>
<evidence type="ECO:0000313" key="2">
    <source>
        <dbReference type="EMBL" id="EMR70792.1"/>
    </source>
</evidence>
<dbReference type="STRING" id="1287681.M7T2K0"/>
<dbReference type="OrthoDB" id="68328at2759"/>
<evidence type="ECO:0000313" key="3">
    <source>
        <dbReference type="Proteomes" id="UP000012174"/>
    </source>
</evidence>
<sequence>MNSTQGHILTSLRALAIQEGRGSVFGGLLMAQAISAASATVNYRVERLSDGPRYATRLVRAAAADEDATLYVATISFQSRKEPPSRALDYSKPPPDLDNVQPEDIPEGSGKAMVDSNRSGSLQPFKPEDEPFDWRPAGLIFSDTPSESRTRGVFSIGGASIGRLHPGDKYGGVGVHVR</sequence>
<proteinExistence type="predicted"/>
<dbReference type="AlphaFoldDB" id="M7T2K0"/>
<dbReference type="HOGENOM" id="CLU_1510606_0_0_1"/>
<dbReference type="InterPro" id="IPR042171">
    <property type="entry name" value="Acyl-CoA_hotdog"/>
</dbReference>
<gene>
    <name evidence="2" type="ORF">UCREL1_2170</name>
</gene>
<dbReference type="EMBL" id="KB705781">
    <property type="protein sequence ID" value="EMR70792.1"/>
    <property type="molecule type" value="Genomic_DNA"/>
</dbReference>
<keyword evidence="3" id="KW-1185">Reference proteome</keyword>
<feature type="region of interest" description="Disordered" evidence="1">
    <location>
        <begin position="79"/>
        <end position="137"/>
    </location>
</feature>
<dbReference type="KEGG" id="ela:UCREL1_2170"/>
<dbReference type="Proteomes" id="UP000012174">
    <property type="component" value="Unassembled WGS sequence"/>
</dbReference>
<organism evidence="2 3">
    <name type="scientific">Eutypa lata (strain UCR-EL1)</name>
    <name type="common">Grapevine dieback disease fungus</name>
    <name type="synonym">Eutypa armeniacae</name>
    <dbReference type="NCBI Taxonomy" id="1287681"/>
    <lineage>
        <taxon>Eukaryota</taxon>
        <taxon>Fungi</taxon>
        <taxon>Dikarya</taxon>
        <taxon>Ascomycota</taxon>
        <taxon>Pezizomycotina</taxon>
        <taxon>Sordariomycetes</taxon>
        <taxon>Xylariomycetidae</taxon>
        <taxon>Xylariales</taxon>
        <taxon>Diatrypaceae</taxon>
        <taxon>Eutypa</taxon>
    </lineage>
</organism>
<name>M7T2K0_EUTLA</name>
<reference evidence="3" key="1">
    <citation type="journal article" date="2013" name="Genome Announc.">
        <title>Draft genome sequence of the grapevine dieback fungus Eutypa lata UCR-EL1.</title>
        <authorList>
            <person name="Blanco-Ulate B."/>
            <person name="Rolshausen P.E."/>
            <person name="Cantu D."/>
        </authorList>
    </citation>
    <scope>NUCLEOTIDE SEQUENCE [LARGE SCALE GENOMIC DNA]</scope>
    <source>
        <strain evidence="3">UCR-EL1</strain>
    </source>
</reference>
<evidence type="ECO:0000256" key="1">
    <source>
        <dbReference type="SAM" id="MobiDB-lite"/>
    </source>
</evidence>
<dbReference type="Gene3D" id="2.40.160.210">
    <property type="entry name" value="Acyl-CoA thioesterase, double hotdog domain"/>
    <property type="match status" value="1"/>
</dbReference>
<accession>M7T2K0</accession>
<dbReference type="InterPro" id="IPR029069">
    <property type="entry name" value="HotDog_dom_sf"/>
</dbReference>
<dbReference type="SUPFAM" id="SSF54637">
    <property type="entry name" value="Thioesterase/thiol ester dehydrase-isomerase"/>
    <property type="match status" value="1"/>
</dbReference>